<dbReference type="InterPro" id="IPR021145">
    <property type="entry name" value="Portal_protein_SPP1_Gp6-like"/>
</dbReference>
<gene>
    <name evidence="2" type="ORF">St703_01970</name>
</gene>
<dbReference type="Proteomes" id="UP000326951">
    <property type="component" value="Chromosome"/>
</dbReference>
<reference evidence="2 3" key="1">
    <citation type="submission" date="2019-09" db="EMBL/GenBank/DDBJ databases">
        <title>Complete genome sequence of Sporolactobacillus terrae 70-3.</title>
        <authorList>
            <person name="Tanaka N."/>
            <person name="Shiwa Y."/>
            <person name="Fujita N."/>
            <person name="Tanasupawat S."/>
        </authorList>
    </citation>
    <scope>NUCLEOTIDE SEQUENCE [LARGE SCALE GENOMIC DNA]</scope>
    <source>
        <strain evidence="2 3">70-3</strain>
    </source>
</reference>
<dbReference type="Pfam" id="PF05133">
    <property type="entry name" value="SPP1_portal"/>
    <property type="match status" value="2"/>
</dbReference>
<feature type="region of interest" description="Disordered" evidence="1">
    <location>
        <begin position="432"/>
        <end position="476"/>
    </location>
</feature>
<dbReference type="AlphaFoldDB" id="A0A5K7WT59"/>
<name>A0A5K7WT59_9BACL</name>
<sequence>MLTNLDFLQIGKPWPPPEEGERIRQYEVNRGLFEGDHGRYYAEQFKRIQRVIGNFDKVVSYEVAVNYQKLISLKIADLLLGDPPKINAGDSGSPEQETVNQIAETTDLHNTAYETAIDVSRYGDGLFYVYKDESGKGIIDVTQPQIWFPIVSPDNVKRIQYHVLAWTYDIGRKTFLRAQIHSKGRYTEREYLIDAGIIKEQTVNDQVIQTGLDDFAIVQVPNVLTSDRVHGMDDYQDIDSIVSEIEVRIGQIARILDKHAAPSVQGPAAALERDPVTGEWKLKMGNYFARDSKDDAPVEYVTWDGQLEANFKMIEQLVNFLHAISEMGSSLLGDKEGGDGTAPSGTSLRFRLISPLAKVRRIAMRFRPALIKAIKLCSELGGSGIVNLQDVPVSVTFRNGLPDDPKETAEIMATRTGNKPTMSVKRALKTYDDMDDETAESEIEEIADEDAQSNPVSAGNFPMAGANTEPEDGEEE</sequence>
<evidence type="ECO:0000256" key="1">
    <source>
        <dbReference type="SAM" id="MobiDB-lite"/>
    </source>
</evidence>
<evidence type="ECO:0000313" key="2">
    <source>
        <dbReference type="EMBL" id="BBN97492.1"/>
    </source>
</evidence>
<dbReference type="RefSeq" id="WP_152080070.1">
    <property type="nucleotide sequence ID" value="NZ_AP021853.1"/>
</dbReference>
<feature type="compositionally biased region" description="Acidic residues" evidence="1">
    <location>
        <begin position="433"/>
        <end position="451"/>
    </location>
</feature>
<accession>A0A5K7WT59</accession>
<dbReference type="EMBL" id="AP021853">
    <property type="protein sequence ID" value="BBN97492.1"/>
    <property type="molecule type" value="Genomic_DNA"/>
</dbReference>
<proteinExistence type="predicted"/>
<evidence type="ECO:0000313" key="3">
    <source>
        <dbReference type="Proteomes" id="UP000326951"/>
    </source>
</evidence>
<protein>
    <recommendedName>
        <fullName evidence="4">Phage portal protein</fullName>
    </recommendedName>
</protein>
<evidence type="ECO:0008006" key="4">
    <source>
        <dbReference type="Google" id="ProtNLM"/>
    </source>
</evidence>
<organism evidence="2 3">
    <name type="scientific">Sporolactobacillus terrae</name>
    <dbReference type="NCBI Taxonomy" id="269673"/>
    <lineage>
        <taxon>Bacteria</taxon>
        <taxon>Bacillati</taxon>
        <taxon>Bacillota</taxon>
        <taxon>Bacilli</taxon>
        <taxon>Bacillales</taxon>
        <taxon>Sporolactobacillaceae</taxon>
        <taxon>Sporolactobacillus</taxon>
    </lineage>
</organism>